<sequence length="490" mass="54544">MAACLERSDEEWLSDESISATAAFPIRMAGLATVEQVKHVWRTWIKCDWTCAKVTKARETFLRNCPQKYKSLTDYATLVAETYVSFNAIGPLGAKSRKSPLAVEAEHLVEHGRLFNLDSTTDLVSNPSMLLTRSDGTCFYAVHYGSIPMEGHVFNFTANHGIEEGIWRNLMQWIECFSSLVTRHSSSRPKSRPRRASNRSRFGNLSSTPTIACRTWNRASHGPRPDSTSLTRPTWLTTAAYSTSSSTRQFSSNPSTRSFPHPTRLMSSRQLSARPRVQLSRGIPCGTAHHGHFANPDLGRTAPARVHGPSNELGKCGCSLGMVRAARDGCDQPRAPPVYVVGMPRAARARVVGRVAGIGGHTFQDCRDVLHFVCVQGDPAWRPIQQRCPARKAAHARPRHWPPLMDPIRHTHAPACVPYILLASPPRLAPSARCRVRTAGPLPAQRHPSQRPRYGRLCCVRRGHVPARLWYQSYSRTSCVGRVRARQVLL</sequence>
<gene>
    <name evidence="2" type="ORF">BCR44DRAFT_1070758</name>
</gene>
<organism evidence="2 3">
    <name type="scientific">Catenaria anguillulae PL171</name>
    <dbReference type="NCBI Taxonomy" id="765915"/>
    <lineage>
        <taxon>Eukaryota</taxon>
        <taxon>Fungi</taxon>
        <taxon>Fungi incertae sedis</taxon>
        <taxon>Blastocladiomycota</taxon>
        <taxon>Blastocladiomycetes</taxon>
        <taxon>Blastocladiales</taxon>
        <taxon>Catenariaceae</taxon>
        <taxon>Catenaria</taxon>
    </lineage>
</organism>
<feature type="compositionally biased region" description="Low complexity" evidence="1">
    <location>
        <begin position="237"/>
        <end position="256"/>
    </location>
</feature>
<proteinExistence type="predicted"/>
<evidence type="ECO:0000256" key="1">
    <source>
        <dbReference type="SAM" id="MobiDB-lite"/>
    </source>
</evidence>
<protein>
    <submittedName>
        <fullName evidence="2">Uncharacterized protein</fullName>
    </submittedName>
</protein>
<accession>A0A1Y2H8Z9</accession>
<feature type="region of interest" description="Disordered" evidence="1">
    <location>
        <begin position="184"/>
        <end position="264"/>
    </location>
</feature>
<feature type="region of interest" description="Disordered" evidence="1">
    <location>
        <begin position="288"/>
        <end position="307"/>
    </location>
</feature>
<reference evidence="2 3" key="1">
    <citation type="submission" date="2016-07" db="EMBL/GenBank/DDBJ databases">
        <title>Pervasive Adenine N6-methylation of Active Genes in Fungi.</title>
        <authorList>
            <consortium name="DOE Joint Genome Institute"/>
            <person name="Mondo S.J."/>
            <person name="Dannebaum R.O."/>
            <person name="Kuo R.C."/>
            <person name="Labutti K."/>
            <person name="Haridas S."/>
            <person name="Kuo A."/>
            <person name="Salamov A."/>
            <person name="Ahrendt S.R."/>
            <person name="Lipzen A."/>
            <person name="Sullivan W."/>
            <person name="Andreopoulos W.B."/>
            <person name="Clum A."/>
            <person name="Lindquist E."/>
            <person name="Daum C."/>
            <person name="Ramamoorthy G.K."/>
            <person name="Gryganskyi A."/>
            <person name="Culley D."/>
            <person name="Magnuson J.K."/>
            <person name="James T.Y."/>
            <person name="O'Malley M.A."/>
            <person name="Stajich J.E."/>
            <person name="Spatafora J.W."/>
            <person name="Visel A."/>
            <person name="Grigoriev I.V."/>
        </authorList>
    </citation>
    <scope>NUCLEOTIDE SEQUENCE [LARGE SCALE GENOMIC DNA]</scope>
    <source>
        <strain evidence="2 3">PL171</strain>
    </source>
</reference>
<dbReference type="EMBL" id="MCFL01000162">
    <property type="protein sequence ID" value="ORZ29522.1"/>
    <property type="molecule type" value="Genomic_DNA"/>
</dbReference>
<dbReference type="Proteomes" id="UP000193411">
    <property type="component" value="Unassembled WGS sequence"/>
</dbReference>
<feature type="compositionally biased region" description="Polar residues" evidence="1">
    <location>
        <begin position="226"/>
        <end position="236"/>
    </location>
</feature>
<evidence type="ECO:0000313" key="2">
    <source>
        <dbReference type="EMBL" id="ORZ29522.1"/>
    </source>
</evidence>
<name>A0A1Y2H8Z9_9FUNG</name>
<keyword evidence="3" id="KW-1185">Reference proteome</keyword>
<comment type="caution">
    <text evidence="2">The sequence shown here is derived from an EMBL/GenBank/DDBJ whole genome shotgun (WGS) entry which is preliminary data.</text>
</comment>
<feature type="compositionally biased region" description="Basic residues" evidence="1">
    <location>
        <begin position="185"/>
        <end position="198"/>
    </location>
</feature>
<dbReference type="AlphaFoldDB" id="A0A1Y2H8Z9"/>
<evidence type="ECO:0000313" key="3">
    <source>
        <dbReference type="Proteomes" id="UP000193411"/>
    </source>
</evidence>